<proteinExistence type="predicted"/>
<protein>
    <submittedName>
        <fullName evidence="1">Uncharacterized protein</fullName>
    </submittedName>
</protein>
<dbReference type="EMBL" id="JAMWMR010000015">
    <property type="protein sequence ID" value="MCN9242663.1"/>
    <property type="molecule type" value="Genomic_DNA"/>
</dbReference>
<keyword evidence="2" id="KW-1185">Reference proteome</keyword>
<dbReference type="Proteomes" id="UP001523219">
    <property type="component" value="Unassembled WGS sequence"/>
</dbReference>
<dbReference type="RefSeq" id="WP_252425967.1">
    <property type="nucleotide sequence ID" value="NZ_JAMWMR010000015.1"/>
</dbReference>
<gene>
    <name evidence="1" type="ORF">NGF19_17990</name>
</gene>
<reference evidence="1 2" key="1">
    <citation type="submission" date="2022-05" db="EMBL/GenBank/DDBJ databases">
        <title>Streptomyces sp. nov. RY43-2 isolated from soil of a peat swamp forest.</title>
        <authorList>
            <person name="Kanchanasin P."/>
            <person name="Tanasupawat S."/>
            <person name="Phongsopitanun W."/>
        </authorList>
    </citation>
    <scope>NUCLEOTIDE SEQUENCE [LARGE SCALE GENOMIC DNA]</scope>
    <source>
        <strain evidence="1 2">RY43-2</strain>
    </source>
</reference>
<name>A0ABT0ZGH1_9ACTN</name>
<evidence type="ECO:0000313" key="1">
    <source>
        <dbReference type="EMBL" id="MCN9242663.1"/>
    </source>
</evidence>
<accession>A0ABT0ZGH1</accession>
<evidence type="ECO:0000313" key="2">
    <source>
        <dbReference type="Proteomes" id="UP001523219"/>
    </source>
</evidence>
<sequence length="126" mass="13609">MSLCVDVYVVGEDDQMRVLDVPASASDLAGFESWRTTVWGSDAVRALGARFFPALATGELVTVAPDEVDEFLGECALIRRNLEHVTPAADSTQSHATHVQQISQRLKNIEDAAERAKAVAGGVLIW</sequence>
<organism evidence="1 2">
    <name type="scientific">Streptomyces macrolidinus</name>
    <dbReference type="NCBI Taxonomy" id="2952607"/>
    <lineage>
        <taxon>Bacteria</taxon>
        <taxon>Bacillati</taxon>
        <taxon>Actinomycetota</taxon>
        <taxon>Actinomycetes</taxon>
        <taxon>Kitasatosporales</taxon>
        <taxon>Streptomycetaceae</taxon>
        <taxon>Streptomyces</taxon>
    </lineage>
</organism>
<comment type="caution">
    <text evidence="1">The sequence shown here is derived from an EMBL/GenBank/DDBJ whole genome shotgun (WGS) entry which is preliminary data.</text>
</comment>